<dbReference type="STRING" id="4999.A0A1Y1UAJ9"/>
<evidence type="ECO:0000256" key="6">
    <source>
        <dbReference type="ARBA" id="ARBA00022737"/>
    </source>
</evidence>
<organism evidence="12 13">
    <name type="scientific">Kockovaella imperatae</name>
    <dbReference type="NCBI Taxonomy" id="4999"/>
    <lineage>
        <taxon>Eukaryota</taxon>
        <taxon>Fungi</taxon>
        <taxon>Dikarya</taxon>
        <taxon>Basidiomycota</taxon>
        <taxon>Agaricomycotina</taxon>
        <taxon>Tremellomycetes</taxon>
        <taxon>Tremellales</taxon>
        <taxon>Cuniculitremaceae</taxon>
        <taxon>Kockovaella</taxon>
    </lineage>
</organism>
<dbReference type="GO" id="GO:0005782">
    <property type="term" value="C:peroxisomal matrix"/>
    <property type="evidence" value="ECO:0007669"/>
    <property type="project" value="UniProtKB-SubCell"/>
</dbReference>
<evidence type="ECO:0000256" key="5">
    <source>
        <dbReference type="ARBA" id="ARBA00022574"/>
    </source>
</evidence>
<dbReference type="Pfam" id="PF00400">
    <property type="entry name" value="WD40"/>
    <property type="match status" value="4"/>
</dbReference>
<dbReference type="GeneID" id="33559338"/>
<dbReference type="RefSeq" id="XP_021869284.1">
    <property type="nucleotide sequence ID" value="XM_022017529.1"/>
</dbReference>
<dbReference type="SUPFAM" id="SSF50978">
    <property type="entry name" value="WD40 repeat-like"/>
    <property type="match status" value="1"/>
</dbReference>
<accession>A0A1Y1UAJ9</accession>
<feature type="repeat" description="WD" evidence="11">
    <location>
        <begin position="200"/>
        <end position="234"/>
    </location>
</feature>
<dbReference type="PROSITE" id="PS00678">
    <property type="entry name" value="WD_REPEATS_1"/>
    <property type="match status" value="2"/>
</dbReference>
<gene>
    <name evidence="12" type="ORF">BD324DRAFT_643173</name>
</gene>
<evidence type="ECO:0000256" key="3">
    <source>
        <dbReference type="ARBA" id="ARBA00022448"/>
    </source>
</evidence>
<evidence type="ECO:0000256" key="7">
    <source>
        <dbReference type="ARBA" id="ARBA00022927"/>
    </source>
</evidence>
<sequence length="320" mass="35812">MSNPPPSSGASGPTLRVKTPRFAHHNVAFSPFFEDKIATASGANFGLVGNGRLHILQMGPGGLQVVKWFDTQDCVYDVAWNECHENQVIAGCGNGSLKLFDTTLNDFPIKAWHEHSAEIMSVDWSNIQKDTFASSSWDHTVKIWRLSRVTSMATIPAHQGQAYAAQWSPRQSDTIATCGQDGFLHVFDLRAQEMRPMSSVKVSETDLLSCDWNKYDSLLATGGKDSTITIWDTRQMARPVGQLGGHALAVRKVAWSPHHRDVIASTSYDMTCRTWNTSTRSERRVHHDHTEFTMGCAWALFERDLIADCSWDEEVHVYRA</sequence>
<dbReference type="FunCoup" id="A0A1Y1UAJ9">
    <property type="interactions" value="62"/>
</dbReference>
<keyword evidence="13" id="KW-1185">Reference proteome</keyword>
<dbReference type="PANTHER" id="PTHR46027:SF1">
    <property type="entry name" value="PEROXISOMAL TARGETING SIGNAL 2 RECEPTOR"/>
    <property type="match status" value="1"/>
</dbReference>
<dbReference type="GO" id="GO:0005829">
    <property type="term" value="C:cytosol"/>
    <property type="evidence" value="ECO:0007669"/>
    <property type="project" value="UniProtKB-SubCell"/>
</dbReference>
<dbReference type="GO" id="GO:0005053">
    <property type="term" value="F:peroxisome matrix targeting signal-2 binding"/>
    <property type="evidence" value="ECO:0007669"/>
    <property type="project" value="InterPro"/>
</dbReference>
<dbReference type="InterPro" id="IPR044536">
    <property type="entry name" value="PEX7"/>
</dbReference>
<dbReference type="InterPro" id="IPR001680">
    <property type="entry name" value="WD40_rpt"/>
</dbReference>
<dbReference type="Gene3D" id="2.130.10.10">
    <property type="entry name" value="YVTN repeat-like/Quinoprotein amine dehydrogenase"/>
    <property type="match status" value="1"/>
</dbReference>
<evidence type="ECO:0000256" key="9">
    <source>
        <dbReference type="ARBA" id="ARBA00024017"/>
    </source>
</evidence>
<dbReference type="OrthoDB" id="273771at2759"/>
<dbReference type="InterPro" id="IPR036322">
    <property type="entry name" value="WD40_repeat_dom_sf"/>
</dbReference>
<evidence type="ECO:0000313" key="13">
    <source>
        <dbReference type="Proteomes" id="UP000193218"/>
    </source>
</evidence>
<dbReference type="AlphaFoldDB" id="A0A1Y1UAJ9"/>
<evidence type="ECO:0000256" key="8">
    <source>
        <dbReference type="ARBA" id="ARBA00023140"/>
    </source>
</evidence>
<name>A0A1Y1UAJ9_9TREE</name>
<dbReference type="SMART" id="SM00320">
    <property type="entry name" value="WD40"/>
    <property type="match status" value="6"/>
</dbReference>
<evidence type="ECO:0000256" key="2">
    <source>
        <dbReference type="ARBA" id="ARBA00004514"/>
    </source>
</evidence>
<keyword evidence="6" id="KW-0677">Repeat</keyword>
<evidence type="ECO:0000256" key="1">
    <source>
        <dbReference type="ARBA" id="ARBA00004253"/>
    </source>
</evidence>
<keyword evidence="4" id="KW-0963">Cytoplasm</keyword>
<dbReference type="InterPro" id="IPR019775">
    <property type="entry name" value="WD40_repeat_CS"/>
</dbReference>
<keyword evidence="7" id="KW-0653">Protein transport</keyword>
<dbReference type="InterPro" id="IPR020472">
    <property type="entry name" value="WD40_PAC1"/>
</dbReference>
<comment type="similarity">
    <text evidence="9">Belongs to the WD repeat peroxin-7 family.</text>
</comment>
<protein>
    <recommendedName>
        <fullName evidence="10">Peroxin-7</fullName>
    </recommendedName>
</protein>
<dbReference type="Proteomes" id="UP000193218">
    <property type="component" value="Unassembled WGS sequence"/>
</dbReference>
<dbReference type="PROSITE" id="PS50082">
    <property type="entry name" value="WD_REPEATS_2"/>
    <property type="match status" value="3"/>
</dbReference>
<dbReference type="InterPro" id="IPR015943">
    <property type="entry name" value="WD40/YVTN_repeat-like_dom_sf"/>
</dbReference>
<evidence type="ECO:0000256" key="4">
    <source>
        <dbReference type="ARBA" id="ARBA00022490"/>
    </source>
</evidence>
<dbReference type="InParanoid" id="A0A1Y1UAJ9"/>
<keyword evidence="5 11" id="KW-0853">WD repeat</keyword>
<feature type="repeat" description="WD" evidence="11">
    <location>
        <begin position="243"/>
        <end position="285"/>
    </location>
</feature>
<keyword evidence="8" id="KW-0576">Peroxisome</keyword>
<reference evidence="12 13" key="1">
    <citation type="submission" date="2017-03" db="EMBL/GenBank/DDBJ databases">
        <title>Widespread Adenine N6-methylation of Active Genes in Fungi.</title>
        <authorList>
            <consortium name="DOE Joint Genome Institute"/>
            <person name="Mondo S.J."/>
            <person name="Dannebaum R.O."/>
            <person name="Kuo R.C."/>
            <person name="Louie K.B."/>
            <person name="Bewick A.J."/>
            <person name="Labutti K."/>
            <person name="Haridas S."/>
            <person name="Kuo A."/>
            <person name="Salamov A."/>
            <person name="Ahrendt S.R."/>
            <person name="Lau R."/>
            <person name="Bowen B.P."/>
            <person name="Lipzen A."/>
            <person name="Sullivan W."/>
            <person name="Andreopoulos W.B."/>
            <person name="Clum A."/>
            <person name="Lindquist E."/>
            <person name="Daum C."/>
            <person name="Northen T.R."/>
            <person name="Ramamoorthy G."/>
            <person name="Schmitz R.J."/>
            <person name="Gryganskyi A."/>
            <person name="Culley D."/>
            <person name="Magnuson J."/>
            <person name="James T.Y."/>
            <person name="O'Malley M.A."/>
            <person name="Stajich J.E."/>
            <person name="Spatafora J.W."/>
            <person name="Visel A."/>
            <person name="Grigoriev I.V."/>
        </authorList>
    </citation>
    <scope>NUCLEOTIDE SEQUENCE [LARGE SCALE GENOMIC DNA]</scope>
    <source>
        <strain evidence="12 13">NRRL Y-17943</strain>
    </source>
</reference>
<comment type="subcellular location">
    <subcellularLocation>
        <location evidence="2">Cytoplasm</location>
        <location evidence="2">Cytosol</location>
    </subcellularLocation>
    <subcellularLocation>
        <location evidence="1">Peroxisome matrix</location>
    </subcellularLocation>
</comment>
<keyword evidence="3" id="KW-0813">Transport</keyword>
<dbReference type="PRINTS" id="PR00320">
    <property type="entry name" value="GPROTEINBRPT"/>
</dbReference>
<proteinExistence type="inferred from homology"/>
<comment type="caution">
    <text evidence="12">The sequence shown here is derived from an EMBL/GenBank/DDBJ whole genome shotgun (WGS) entry which is preliminary data.</text>
</comment>
<dbReference type="GO" id="GO:0016558">
    <property type="term" value="P:protein import into peroxisome matrix"/>
    <property type="evidence" value="ECO:0007669"/>
    <property type="project" value="InterPro"/>
</dbReference>
<evidence type="ECO:0000256" key="11">
    <source>
        <dbReference type="PROSITE-ProRule" id="PRU00221"/>
    </source>
</evidence>
<dbReference type="PANTHER" id="PTHR46027">
    <property type="entry name" value="PEROXISOMAL TARGETING SIGNAL 2 RECEPTOR"/>
    <property type="match status" value="1"/>
</dbReference>
<dbReference type="EMBL" id="NBSH01000012">
    <property type="protein sequence ID" value="ORX35068.1"/>
    <property type="molecule type" value="Genomic_DNA"/>
</dbReference>
<feature type="repeat" description="WD" evidence="11">
    <location>
        <begin position="112"/>
        <end position="154"/>
    </location>
</feature>
<evidence type="ECO:0000313" key="12">
    <source>
        <dbReference type="EMBL" id="ORX35068.1"/>
    </source>
</evidence>
<evidence type="ECO:0000256" key="10">
    <source>
        <dbReference type="ARBA" id="ARBA00032565"/>
    </source>
</evidence>